<proteinExistence type="predicted"/>
<dbReference type="EMBL" id="JAULBC010000002">
    <property type="protein sequence ID" value="MEX6687040.1"/>
    <property type="molecule type" value="Genomic_DNA"/>
</dbReference>
<feature type="compositionally biased region" description="Gly residues" evidence="1">
    <location>
        <begin position="259"/>
        <end position="269"/>
    </location>
</feature>
<dbReference type="RefSeq" id="WP_369328443.1">
    <property type="nucleotide sequence ID" value="NZ_JAULBC010000002.1"/>
</dbReference>
<sequence>MKKHILYLIGVVMVFASCSTAYKNTQTPDDMYYSPSSEAGTKQAAVSDDRYEQYMSTNDDQYLRMRVANRSRWSSIDDYDYWYDSRYDFGYGCSMSRASMFYSFNPYYMRPWTTSFAFGYGYPYAGMGFYPFYSYGGFYSGIGFGYGYGYGYGGWYAPMYTVVSYKNPKVMARSSANYLSTYRNRTYSNNNYNLKNYNNARYNNYNSGTRYNNTNGRYNNYNNNNRSYNNDNSNFSNSRPSRSFTPSTPSYSGSRSSGGSFGGGGGGGTMRSSSSGSVRPR</sequence>
<evidence type="ECO:0000313" key="4">
    <source>
        <dbReference type="Proteomes" id="UP001560573"/>
    </source>
</evidence>
<keyword evidence="2" id="KW-0732">Signal</keyword>
<comment type="caution">
    <text evidence="3">The sequence shown here is derived from an EMBL/GenBank/DDBJ whole genome shotgun (WGS) entry which is preliminary data.</text>
</comment>
<protein>
    <recommendedName>
        <fullName evidence="5">Vitellogenin II</fullName>
    </recommendedName>
</protein>
<dbReference type="PROSITE" id="PS51257">
    <property type="entry name" value="PROKAR_LIPOPROTEIN"/>
    <property type="match status" value="1"/>
</dbReference>
<evidence type="ECO:0000313" key="3">
    <source>
        <dbReference type="EMBL" id="MEX6687040.1"/>
    </source>
</evidence>
<evidence type="ECO:0008006" key="5">
    <source>
        <dbReference type="Google" id="ProtNLM"/>
    </source>
</evidence>
<dbReference type="Proteomes" id="UP001560573">
    <property type="component" value="Unassembled WGS sequence"/>
</dbReference>
<feature type="compositionally biased region" description="Low complexity" evidence="1">
    <location>
        <begin position="270"/>
        <end position="281"/>
    </location>
</feature>
<feature type="compositionally biased region" description="Low complexity" evidence="1">
    <location>
        <begin position="222"/>
        <end position="258"/>
    </location>
</feature>
<name>A0ABV3ZBZ0_9BACT</name>
<accession>A0ABV3ZBZ0</accession>
<organism evidence="3 4">
    <name type="scientific">Danxiaibacter flavus</name>
    <dbReference type="NCBI Taxonomy" id="3049108"/>
    <lineage>
        <taxon>Bacteria</taxon>
        <taxon>Pseudomonadati</taxon>
        <taxon>Bacteroidota</taxon>
        <taxon>Chitinophagia</taxon>
        <taxon>Chitinophagales</taxon>
        <taxon>Chitinophagaceae</taxon>
        <taxon>Danxiaibacter</taxon>
    </lineage>
</organism>
<feature type="chain" id="PRO_5045650918" description="Vitellogenin II" evidence="2">
    <location>
        <begin position="24"/>
        <end position="281"/>
    </location>
</feature>
<evidence type="ECO:0000256" key="1">
    <source>
        <dbReference type="SAM" id="MobiDB-lite"/>
    </source>
</evidence>
<feature type="region of interest" description="Disordered" evidence="1">
    <location>
        <begin position="222"/>
        <end position="281"/>
    </location>
</feature>
<keyword evidence="4" id="KW-1185">Reference proteome</keyword>
<gene>
    <name evidence="3" type="ORF">QTN47_06020</name>
</gene>
<evidence type="ECO:0000256" key="2">
    <source>
        <dbReference type="SAM" id="SignalP"/>
    </source>
</evidence>
<reference evidence="3 4" key="1">
    <citation type="submission" date="2023-07" db="EMBL/GenBank/DDBJ databases">
        <authorList>
            <person name="Lian W.-H."/>
        </authorList>
    </citation>
    <scope>NUCLEOTIDE SEQUENCE [LARGE SCALE GENOMIC DNA]</scope>
    <source>
        <strain evidence="3 4">SYSU DXS3180</strain>
    </source>
</reference>
<feature type="signal peptide" evidence="2">
    <location>
        <begin position="1"/>
        <end position="23"/>
    </location>
</feature>